<evidence type="ECO:0000256" key="3">
    <source>
        <dbReference type="ARBA" id="ARBA00022692"/>
    </source>
</evidence>
<dbReference type="Pfam" id="PF13520">
    <property type="entry name" value="AA_permease_2"/>
    <property type="match status" value="1"/>
</dbReference>
<proteinExistence type="predicted"/>
<keyword evidence="2" id="KW-0813">Transport</keyword>
<name>A0AAJ0GAY4_9PEZI</name>
<feature type="region of interest" description="Disordered" evidence="6">
    <location>
        <begin position="433"/>
        <end position="472"/>
    </location>
</feature>
<dbReference type="GO" id="GO:0022857">
    <property type="term" value="F:transmembrane transporter activity"/>
    <property type="evidence" value="ECO:0007669"/>
    <property type="project" value="InterPro"/>
</dbReference>
<feature type="transmembrane region" description="Helical" evidence="7">
    <location>
        <begin position="105"/>
        <end position="133"/>
    </location>
</feature>
<gene>
    <name evidence="8" type="ORF">LTR09_007556</name>
</gene>
<evidence type="ECO:0000256" key="7">
    <source>
        <dbReference type="SAM" id="Phobius"/>
    </source>
</evidence>
<feature type="transmembrane region" description="Helical" evidence="7">
    <location>
        <begin position="393"/>
        <end position="411"/>
    </location>
</feature>
<evidence type="ECO:0000256" key="4">
    <source>
        <dbReference type="ARBA" id="ARBA00022989"/>
    </source>
</evidence>
<keyword evidence="3 7" id="KW-0812">Transmembrane</keyword>
<feature type="transmembrane region" description="Helical" evidence="7">
    <location>
        <begin position="59"/>
        <end position="77"/>
    </location>
</feature>
<dbReference type="InterPro" id="IPR002293">
    <property type="entry name" value="AA/rel_permease1"/>
</dbReference>
<feature type="transmembrane region" description="Helical" evidence="7">
    <location>
        <begin position="153"/>
        <end position="173"/>
    </location>
</feature>
<keyword evidence="4 7" id="KW-1133">Transmembrane helix</keyword>
<dbReference type="EMBL" id="JAWDJX010000027">
    <property type="protein sequence ID" value="KAK3051160.1"/>
    <property type="molecule type" value="Genomic_DNA"/>
</dbReference>
<organism evidence="8 9">
    <name type="scientific">Extremus antarcticus</name>
    <dbReference type="NCBI Taxonomy" id="702011"/>
    <lineage>
        <taxon>Eukaryota</taxon>
        <taxon>Fungi</taxon>
        <taxon>Dikarya</taxon>
        <taxon>Ascomycota</taxon>
        <taxon>Pezizomycotina</taxon>
        <taxon>Dothideomycetes</taxon>
        <taxon>Dothideomycetidae</taxon>
        <taxon>Mycosphaerellales</taxon>
        <taxon>Extremaceae</taxon>
        <taxon>Extremus</taxon>
    </lineage>
</organism>
<feature type="transmembrane region" description="Helical" evidence="7">
    <location>
        <begin position="259"/>
        <end position="280"/>
    </location>
</feature>
<protein>
    <recommendedName>
        <fullName evidence="10">Choline transport protein</fullName>
    </recommendedName>
</protein>
<evidence type="ECO:0000256" key="5">
    <source>
        <dbReference type="ARBA" id="ARBA00023136"/>
    </source>
</evidence>
<dbReference type="PANTHER" id="PTHR45649">
    <property type="entry name" value="AMINO-ACID PERMEASE BAT1"/>
    <property type="match status" value="1"/>
</dbReference>
<feature type="transmembrane region" description="Helical" evidence="7">
    <location>
        <begin position="308"/>
        <end position="329"/>
    </location>
</feature>
<sequence>MAGDDSDSAVLALLGKKQVLKRRFSFISMFGFAVCELITWETVLALFSQSFDNGGPAGAIYGFIIAWSSTLSVYTVISELASMAPIAGGQYYWVYMLAPVRYKTVFSYVIGWLTSLAWIATVATETLFAGTIIQGIMILDNPAYAAKPWQGTLLTWVVILGCILINVVLPSLLPRFEVFILVFHLAGFVAIVATLWAMTPEYSAPKDVWATALNKGGWPTQGLSYCIGFLGNVATFVGADASVHLAEEVSNPAKNIPRAILGAMLINGAVGFIMMVTVLYCLGDIEKVVNTATGYPFIQVFFDSTGSIVGATVMAAVVLILTWSCAIGITTTASRMTWSFARDNGLPASKWLSKVDPRTKVPVIACLVVTGISALLTLIYIGSDTAFNDVISLTITGFYGSYFFPAAFLLYHRIKGNILPKGTDLPPDDMDTDAGLQNFELPGDTPSHGHNESEKYTPGSKKRSDSPSGSPDIGHGHVIAQARLIWGPWHLPGIIGTINNAYACVYMIFVIFWSVWPPATPVTASTMNYSAVVTGGVMILSTIWYFVRARKVYKGPTVDKEVARVMRVGSVVSVS</sequence>
<feature type="transmembrane region" description="Helical" evidence="7">
    <location>
        <begin position="218"/>
        <end position="239"/>
    </location>
</feature>
<feature type="transmembrane region" description="Helical" evidence="7">
    <location>
        <begin position="528"/>
        <end position="547"/>
    </location>
</feature>
<evidence type="ECO:0008006" key="10">
    <source>
        <dbReference type="Google" id="ProtNLM"/>
    </source>
</evidence>
<dbReference type="AlphaFoldDB" id="A0AAJ0GAY4"/>
<evidence type="ECO:0000313" key="8">
    <source>
        <dbReference type="EMBL" id="KAK3051160.1"/>
    </source>
</evidence>
<feature type="transmembrane region" description="Helical" evidence="7">
    <location>
        <begin position="178"/>
        <end position="198"/>
    </location>
</feature>
<dbReference type="Gene3D" id="1.20.1740.10">
    <property type="entry name" value="Amino acid/polyamine transporter I"/>
    <property type="match status" value="1"/>
</dbReference>
<dbReference type="PANTHER" id="PTHR45649:SF1">
    <property type="entry name" value="TRANSPORTER, PUTATIVE (EUROFUNG)-RELATED"/>
    <property type="match status" value="1"/>
</dbReference>
<comment type="subcellular location">
    <subcellularLocation>
        <location evidence="1">Membrane</location>
        <topology evidence="1">Multi-pass membrane protein</topology>
    </subcellularLocation>
</comment>
<feature type="transmembrane region" description="Helical" evidence="7">
    <location>
        <begin position="26"/>
        <end position="47"/>
    </location>
</feature>
<dbReference type="Proteomes" id="UP001271007">
    <property type="component" value="Unassembled WGS sequence"/>
</dbReference>
<keyword evidence="5 7" id="KW-0472">Membrane</keyword>
<comment type="caution">
    <text evidence="8">The sequence shown here is derived from an EMBL/GenBank/DDBJ whole genome shotgun (WGS) entry which is preliminary data.</text>
</comment>
<dbReference type="GO" id="GO:0016020">
    <property type="term" value="C:membrane"/>
    <property type="evidence" value="ECO:0007669"/>
    <property type="project" value="UniProtKB-SubCell"/>
</dbReference>
<evidence type="ECO:0000256" key="6">
    <source>
        <dbReference type="SAM" id="MobiDB-lite"/>
    </source>
</evidence>
<reference evidence="8" key="1">
    <citation type="submission" date="2023-04" db="EMBL/GenBank/DDBJ databases">
        <title>Black Yeasts Isolated from many extreme environments.</title>
        <authorList>
            <person name="Coleine C."/>
            <person name="Stajich J.E."/>
            <person name="Selbmann L."/>
        </authorList>
    </citation>
    <scope>NUCLEOTIDE SEQUENCE</scope>
    <source>
        <strain evidence="8">CCFEE 5312</strain>
    </source>
</reference>
<accession>A0AAJ0GAY4</accession>
<evidence type="ECO:0000256" key="1">
    <source>
        <dbReference type="ARBA" id="ARBA00004141"/>
    </source>
</evidence>
<evidence type="ECO:0000313" key="9">
    <source>
        <dbReference type="Proteomes" id="UP001271007"/>
    </source>
</evidence>
<dbReference type="PIRSF" id="PIRSF006060">
    <property type="entry name" value="AA_transporter"/>
    <property type="match status" value="1"/>
</dbReference>
<feature type="transmembrane region" description="Helical" evidence="7">
    <location>
        <begin position="493"/>
        <end position="516"/>
    </location>
</feature>
<evidence type="ECO:0000256" key="2">
    <source>
        <dbReference type="ARBA" id="ARBA00022448"/>
    </source>
</evidence>
<feature type="transmembrane region" description="Helical" evidence="7">
    <location>
        <begin position="361"/>
        <end position="381"/>
    </location>
</feature>
<keyword evidence="9" id="KW-1185">Reference proteome</keyword>